<evidence type="ECO:0000313" key="2">
    <source>
        <dbReference type="Proteomes" id="UP001165960"/>
    </source>
</evidence>
<reference evidence="1" key="1">
    <citation type="submission" date="2022-04" db="EMBL/GenBank/DDBJ databases">
        <title>Genome of the entomopathogenic fungus Entomophthora muscae.</title>
        <authorList>
            <person name="Elya C."/>
            <person name="Lovett B.R."/>
            <person name="Lee E."/>
            <person name="Macias A.M."/>
            <person name="Hajek A.E."/>
            <person name="De Bivort B.L."/>
            <person name="Kasson M.T."/>
            <person name="De Fine Licht H.H."/>
            <person name="Stajich J.E."/>
        </authorList>
    </citation>
    <scope>NUCLEOTIDE SEQUENCE</scope>
    <source>
        <strain evidence="1">Berkeley</strain>
    </source>
</reference>
<protein>
    <submittedName>
        <fullName evidence="1">Uncharacterized protein</fullName>
    </submittedName>
</protein>
<keyword evidence="2" id="KW-1185">Reference proteome</keyword>
<dbReference type="Proteomes" id="UP001165960">
    <property type="component" value="Unassembled WGS sequence"/>
</dbReference>
<name>A0ACC2SLL4_9FUNG</name>
<accession>A0ACC2SLL4</accession>
<evidence type="ECO:0000313" key="1">
    <source>
        <dbReference type="EMBL" id="KAJ9063017.1"/>
    </source>
</evidence>
<comment type="caution">
    <text evidence="1">The sequence shown here is derived from an EMBL/GenBank/DDBJ whole genome shotgun (WGS) entry which is preliminary data.</text>
</comment>
<dbReference type="EMBL" id="QTSX02004982">
    <property type="protein sequence ID" value="KAJ9063017.1"/>
    <property type="molecule type" value="Genomic_DNA"/>
</dbReference>
<sequence length="244" mass="27264">MALDIVGPMPGKHNKKKYIITAINFATHWPVAQAVKAHTGNGIQCFIGKGIISKFGNPELLITNRGKELTSDDTNIYFTKNKVQHSVITPYHPQANGCVEHMNDSLVQALAKLTARRPEDWYKQKPTAQFVFQTRVNRFTGKSPFKLIYGAQPNIIQALSGPKLEMSSKVSLRLDPQVIQVNSDWLGKEKKCLQNTFAAIQDRHKVGDKVWVTNTDKSKLQPEKVGPAIILKVKEKQPLPGART</sequence>
<proteinExistence type="predicted"/>
<organism evidence="1 2">
    <name type="scientific">Entomophthora muscae</name>
    <dbReference type="NCBI Taxonomy" id="34485"/>
    <lineage>
        <taxon>Eukaryota</taxon>
        <taxon>Fungi</taxon>
        <taxon>Fungi incertae sedis</taxon>
        <taxon>Zoopagomycota</taxon>
        <taxon>Entomophthoromycotina</taxon>
        <taxon>Entomophthoromycetes</taxon>
        <taxon>Entomophthorales</taxon>
        <taxon>Entomophthoraceae</taxon>
        <taxon>Entomophthora</taxon>
    </lineage>
</organism>
<gene>
    <name evidence="1" type="ORF">DSO57_1039602</name>
</gene>